<dbReference type="InParanoid" id="A0A5J5EMC5"/>
<proteinExistence type="predicted"/>
<name>A0A5J5EMC5_9PEZI</name>
<evidence type="ECO:0000313" key="3">
    <source>
        <dbReference type="Proteomes" id="UP000326924"/>
    </source>
</evidence>
<accession>A0A5J5EMC5</accession>
<keyword evidence="3" id="KW-1185">Reference proteome</keyword>
<feature type="region of interest" description="Disordered" evidence="1">
    <location>
        <begin position="1"/>
        <end position="21"/>
    </location>
</feature>
<dbReference type="Proteomes" id="UP000326924">
    <property type="component" value="Unassembled WGS sequence"/>
</dbReference>
<evidence type="ECO:0000256" key="1">
    <source>
        <dbReference type="SAM" id="MobiDB-lite"/>
    </source>
</evidence>
<evidence type="ECO:0000313" key="2">
    <source>
        <dbReference type="EMBL" id="KAA8896358.1"/>
    </source>
</evidence>
<gene>
    <name evidence="2" type="ORF">FN846DRAFT_910753</name>
</gene>
<reference evidence="2 3" key="1">
    <citation type="submission" date="2019-09" db="EMBL/GenBank/DDBJ databases">
        <title>Draft genome of the ectomycorrhizal ascomycete Sphaerosporella brunnea.</title>
        <authorList>
            <consortium name="DOE Joint Genome Institute"/>
            <person name="Benucci G.M."/>
            <person name="Marozzi G."/>
            <person name="Antonielli L."/>
            <person name="Sanchez S."/>
            <person name="Marco P."/>
            <person name="Wang X."/>
            <person name="Falini L.B."/>
            <person name="Barry K."/>
            <person name="Haridas S."/>
            <person name="Lipzen A."/>
            <person name="Labutti K."/>
            <person name="Grigoriev I.V."/>
            <person name="Murat C."/>
            <person name="Martin F."/>
            <person name="Albertini E."/>
            <person name="Donnini D."/>
            <person name="Bonito G."/>
        </authorList>
    </citation>
    <scope>NUCLEOTIDE SEQUENCE [LARGE SCALE GENOMIC DNA]</scope>
    <source>
        <strain evidence="2 3">Sb_GMNB300</strain>
    </source>
</reference>
<organism evidence="2 3">
    <name type="scientific">Sphaerosporella brunnea</name>
    <dbReference type="NCBI Taxonomy" id="1250544"/>
    <lineage>
        <taxon>Eukaryota</taxon>
        <taxon>Fungi</taxon>
        <taxon>Dikarya</taxon>
        <taxon>Ascomycota</taxon>
        <taxon>Pezizomycotina</taxon>
        <taxon>Pezizomycetes</taxon>
        <taxon>Pezizales</taxon>
        <taxon>Pyronemataceae</taxon>
        <taxon>Sphaerosporella</taxon>
    </lineage>
</organism>
<protein>
    <submittedName>
        <fullName evidence="2">Uncharacterized protein</fullName>
    </submittedName>
</protein>
<dbReference type="AlphaFoldDB" id="A0A5J5EMC5"/>
<comment type="caution">
    <text evidence="2">The sequence shown here is derived from an EMBL/GenBank/DDBJ whole genome shotgun (WGS) entry which is preliminary data.</text>
</comment>
<sequence length="243" mass="27845">MSSTTTRDLNDRPPAQPAFSVSRNVSGIENACFPLSNNAYKGSDDATIHAGKPRPNMPPRTMTIQRLPLDILAEILAALLHLHEVDLPVIDSRVRPFIRAVPAASQVWRAHRKALLRRVALEQLEVLKRRALRVRRIQLQCQLRSIVRRAAFLRAPALEDPLEEEKHRFRLYQRDLATHFACSFPDMRAMWLASDINRLRSWLRPGDITCELDWTKQIFFGRLHVPDHRWSQLEGSGGSGVVR</sequence>
<dbReference type="EMBL" id="VXIS01000214">
    <property type="protein sequence ID" value="KAA8896358.1"/>
    <property type="molecule type" value="Genomic_DNA"/>
</dbReference>